<dbReference type="InterPro" id="IPR001357">
    <property type="entry name" value="BRCT_dom"/>
</dbReference>
<dbReference type="PROSITE" id="PS50172">
    <property type="entry name" value="BRCT"/>
    <property type="match status" value="1"/>
</dbReference>
<evidence type="ECO:0000256" key="7">
    <source>
        <dbReference type="ARBA" id="ARBA00070925"/>
    </source>
</evidence>
<accession>A0A1W1IJ91</accession>
<dbReference type="InterPro" id="IPR036420">
    <property type="entry name" value="BRCT_dom_sf"/>
</dbReference>
<dbReference type="Gene3D" id="3.40.50.10190">
    <property type="entry name" value="BRCT domain"/>
    <property type="match status" value="1"/>
</dbReference>
<evidence type="ECO:0000256" key="2">
    <source>
        <dbReference type="ARBA" id="ARBA00022695"/>
    </source>
</evidence>
<evidence type="ECO:0000256" key="5">
    <source>
        <dbReference type="ARBA" id="ARBA00022839"/>
    </source>
</evidence>
<dbReference type="Gene3D" id="3.30.420.10">
    <property type="entry name" value="Ribonuclease H-like superfamily/Ribonuclease H"/>
    <property type="match status" value="1"/>
</dbReference>
<keyword evidence="3" id="KW-0235">DNA replication</keyword>
<dbReference type="InterPro" id="IPR036397">
    <property type="entry name" value="RNaseH_sf"/>
</dbReference>
<dbReference type="SUPFAM" id="SSF53098">
    <property type="entry name" value="Ribonuclease H-like"/>
    <property type="match status" value="1"/>
</dbReference>
<evidence type="ECO:0000256" key="3">
    <source>
        <dbReference type="ARBA" id="ARBA00022705"/>
    </source>
</evidence>
<gene>
    <name evidence="9" type="ORF">TPAS_2520</name>
</gene>
<dbReference type="CDD" id="cd06130">
    <property type="entry name" value="DNA_pol_III_epsilon_like"/>
    <property type="match status" value="1"/>
</dbReference>
<dbReference type="InterPro" id="IPR013520">
    <property type="entry name" value="Ribonucl_H"/>
</dbReference>
<dbReference type="AlphaFoldDB" id="A0A1W1IJ91"/>
<sequence length="309" mass="35140">MQMDYVAIDFETANSRGDSVCSIGLSRFSDGKEVDRYYALINPRQYFSRGNIQIHGITEAMVAREPSFDELYPDIRAFIGEDPLVAHFAQFDMSCLQQTIETYKLPKMQNEFFCSCKMAQRMLDLHNNRLPTVLDYFGMTIDNHHNAVEDAVACGLITSKMLAQYDYDIQGFLDEYQYRMGKLFSHAFGVAKGGKSTPAKRAKTAAPLKPKSLLFDKEHVFYDKHVCFTGRFQKLKRNDLAQLVVDVGGHFDANLSYETLYLVVADSDWRKIGTPGESRKIQAVRELQGSGHNLTLLSESDFLSIFLKK</sequence>
<dbReference type="GO" id="GO:0006260">
    <property type="term" value="P:DNA replication"/>
    <property type="evidence" value="ECO:0007669"/>
    <property type="project" value="UniProtKB-KW"/>
</dbReference>
<dbReference type="GO" id="GO:0005829">
    <property type="term" value="C:cytosol"/>
    <property type="evidence" value="ECO:0007669"/>
    <property type="project" value="TreeGrafter"/>
</dbReference>
<keyword evidence="5 9" id="KW-0378">Hydrolase</keyword>
<evidence type="ECO:0000313" key="10">
    <source>
        <dbReference type="Proteomes" id="UP000195985"/>
    </source>
</evidence>
<dbReference type="GO" id="GO:0008408">
    <property type="term" value="F:3'-5' exonuclease activity"/>
    <property type="evidence" value="ECO:0007669"/>
    <property type="project" value="TreeGrafter"/>
</dbReference>
<keyword evidence="4" id="KW-0540">Nuclease</keyword>
<dbReference type="SUPFAM" id="SSF52113">
    <property type="entry name" value="BRCT domain"/>
    <property type="match status" value="1"/>
</dbReference>
<dbReference type="InterPro" id="IPR012337">
    <property type="entry name" value="RNaseH-like_sf"/>
</dbReference>
<evidence type="ECO:0000313" key="9">
    <source>
        <dbReference type="EMBL" id="SLM52813.1"/>
    </source>
</evidence>
<dbReference type="RefSeq" id="WP_086943557.1">
    <property type="nucleotide sequence ID" value="NZ_FONM01000016.1"/>
</dbReference>
<evidence type="ECO:0000259" key="8">
    <source>
        <dbReference type="PROSITE" id="PS50172"/>
    </source>
</evidence>
<feature type="domain" description="BRCT" evidence="8">
    <location>
        <begin position="216"/>
        <end position="309"/>
    </location>
</feature>
<evidence type="ECO:0000256" key="4">
    <source>
        <dbReference type="ARBA" id="ARBA00022722"/>
    </source>
</evidence>
<dbReference type="GO" id="GO:0003887">
    <property type="term" value="F:DNA-directed DNA polymerase activity"/>
    <property type="evidence" value="ECO:0007669"/>
    <property type="project" value="UniProtKB-KW"/>
</dbReference>
<dbReference type="FunFam" id="3.30.420.10:FF:000045">
    <property type="entry name" value="3'-5' exonuclease DinG"/>
    <property type="match status" value="1"/>
</dbReference>
<dbReference type="PANTHER" id="PTHR30231">
    <property type="entry name" value="DNA POLYMERASE III SUBUNIT EPSILON"/>
    <property type="match status" value="1"/>
</dbReference>
<dbReference type="PANTHER" id="PTHR30231:SF42">
    <property type="entry name" value="EXONUCLEASE"/>
    <property type="match status" value="1"/>
</dbReference>
<keyword evidence="6" id="KW-0239">DNA-directed DNA polymerase</keyword>
<reference evidence="10" key="1">
    <citation type="submission" date="2016-04" db="EMBL/GenBank/DDBJ databases">
        <authorList>
            <person name="Strepis N."/>
        </authorList>
    </citation>
    <scope>NUCLEOTIDE SEQUENCE [LARGE SCALE GENOMIC DNA]</scope>
</reference>
<keyword evidence="5 9" id="KW-0269">Exonuclease</keyword>
<keyword evidence="2" id="KW-0548">Nucleotidyltransferase</keyword>
<dbReference type="EMBL" id="FWEY01000009">
    <property type="protein sequence ID" value="SLM52813.1"/>
    <property type="molecule type" value="Genomic_DNA"/>
</dbReference>
<dbReference type="Proteomes" id="UP000195985">
    <property type="component" value="Unassembled WGS sequence"/>
</dbReference>
<proteinExistence type="predicted"/>
<dbReference type="Pfam" id="PF00533">
    <property type="entry name" value="BRCT"/>
    <property type="match status" value="1"/>
</dbReference>
<evidence type="ECO:0000256" key="6">
    <source>
        <dbReference type="ARBA" id="ARBA00022932"/>
    </source>
</evidence>
<protein>
    <recommendedName>
        <fullName evidence="7">DNA polymerase III polC-type</fullName>
    </recommendedName>
</protein>
<dbReference type="STRING" id="43064.SAMN04488086_11656"/>
<name>A0A1W1IJ91_9LACT</name>
<organism evidence="9 10">
    <name type="scientific">Trichococcus pasteurii</name>
    <dbReference type="NCBI Taxonomy" id="43064"/>
    <lineage>
        <taxon>Bacteria</taxon>
        <taxon>Bacillati</taxon>
        <taxon>Bacillota</taxon>
        <taxon>Bacilli</taxon>
        <taxon>Lactobacillales</taxon>
        <taxon>Carnobacteriaceae</taxon>
        <taxon>Trichococcus</taxon>
    </lineage>
</organism>
<dbReference type="Pfam" id="PF00929">
    <property type="entry name" value="RNase_T"/>
    <property type="match status" value="1"/>
</dbReference>
<keyword evidence="10" id="KW-1185">Reference proteome</keyword>
<dbReference type="GO" id="GO:0003676">
    <property type="term" value="F:nucleic acid binding"/>
    <property type="evidence" value="ECO:0007669"/>
    <property type="project" value="InterPro"/>
</dbReference>
<dbReference type="OrthoDB" id="9803913at2"/>
<keyword evidence="1" id="KW-0808">Transferase</keyword>
<dbReference type="CDD" id="cd17748">
    <property type="entry name" value="BRCT_DNA_ligase_like"/>
    <property type="match status" value="1"/>
</dbReference>
<dbReference type="SMART" id="SM00479">
    <property type="entry name" value="EXOIII"/>
    <property type="match status" value="1"/>
</dbReference>
<evidence type="ECO:0000256" key="1">
    <source>
        <dbReference type="ARBA" id="ARBA00022679"/>
    </source>
</evidence>